<dbReference type="Proteomes" id="UP001623660">
    <property type="component" value="Unassembled WGS sequence"/>
</dbReference>
<gene>
    <name evidence="3" type="ORF">ACJDU8_05490</name>
</gene>
<dbReference type="EMBL" id="JBJHZX010000006">
    <property type="protein sequence ID" value="MFL0195031.1"/>
    <property type="molecule type" value="Genomic_DNA"/>
</dbReference>
<protein>
    <submittedName>
        <fullName evidence="3">MerR family transcriptional regulator</fullName>
    </submittedName>
</protein>
<reference evidence="3 4" key="1">
    <citation type="submission" date="2024-11" db="EMBL/GenBank/DDBJ databases">
        <authorList>
            <person name="Heng Y.C."/>
            <person name="Lim A.C.H."/>
            <person name="Lee J.K.Y."/>
            <person name="Kittelmann S."/>
        </authorList>
    </citation>
    <scope>NUCLEOTIDE SEQUENCE [LARGE SCALE GENOMIC DNA]</scope>
    <source>
        <strain evidence="3 4">WILCCON 0269</strain>
    </source>
</reference>
<keyword evidence="1" id="KW-0175">Coiled coil</keyword>
<proteinExistence type="predicted"/>
<dbReference type="SUPFAM" id="SSF46955">
    <property type="entry name" value="Putative DNA-binding domain"/>
    <property type="match status" value="1"/>
</dbReference>
<evidence type="ECO:0000313" key="3">
    <source>
        <dbReference type="EMBL" id="MFL0195031.1"/>
    </source>
</evidence>
<evidence type="ECO:0000256" key="1">
    <source>
        <dbReference type="SAM" id="Coils"/>
    </source>
</evidence>
<sequence>MENKEINIRDFNKDNYKTKDVAKMLNTSTQTIRNYCSTFKNVLDTNHKNGQHRIFTMKDINKLKLIRYLLKEKQMTANQVIQYFKNPKGNNYDLSNVSFKLLVQALSDAMLPKIEDIVVKNLQSQTGDIKDTIYHNSTDINDNITKLLSGEEELQNTINQIKEEQTQYISRVERRRDRKKKRGILFSLRKFRFWTFLLPGYPRL</sequence>
<accession>A0ABW8SI54</accession>
<dbReference type="InterPro" id="IPR000551">
    <property type="entry name" value="MerR-type_HTH_dom"/>
</dbReference>
<name>A0ABW8SI54_9CLOT</name>
<dbReference type="InterPro" id="IPR009061">
    <property type="entry name" value="DNA-bd_dom_put_sf"/>
</dbReference>
<comment type="caution">
    <text evidence="3">The sequence shown here is derived from an EMBL/GenBank/DDBJ whole genome shotgun (WGS) entry which is preliminary data.</text>
</comment>
<feature type="coiled-coil region" evidence="1">
    <location>
        <begin position="144"/>
        <end position="171"/>
    </location>
</feature>
<feature type="domain" description="HTH merR-type" evidence="2">
    <location>
        <begin position="16"/>
        <end position="85"/>
    </location>
</feature>
<organism evidence="3 4">
    <name type="scientific">Candidatus Clostridium eludens</name>
    <dbReference type="NCBI Taxonomy" id="3381663"/>
    <lineage>
        <taxon>Bacteria</taxon>
        <taxon>Bacillati</taxon>
        <taxon>Bacillota</taxon>
        <taxon>Clostridia</taxon>
        <taxon>Eubacteriales</taxon>
        <taxon>Clostridiaceae</taxon>
        <taxon>Clostridium</taxon>
    </lineage>
</organism>
<evidence type="ECO:0000259" key="2">
    <source>
        <dbReference type="Pfam" id="PF13411"/>
    </source>
</evidence>
<dbReference type="CDD" id="cd00592">
    <property type="entry name" value="HTH_MerR-like"/>
    <property type="match status" value="1"/>
</dbReference>
<evidence type="ECO:0000313" key="4">
    <source>
        <dbReference type="Proteomes" id="UP001623660"/>
    </source>
</evidence>
<dbReference type="Gene3D" id="1.10.1660.10">
    <property type="match status" value="1"/>
</dbReference>
<keyword evidence="4" id="KW-1185">Reference proteome</keyword>
<dbReference type="RefSeq" id="WP_406791152.1">
    <property type="nucleotide sequence ID" value="NZ_JBJHZX010000006.1"/>
</dbReference>
<dbReference type="Pfam" id="PF13411">
    <property type="entry name" value="MerR_1"/>
    <property type="match status" value="1"/>
</dbReference>